<dbReference type="EMBL" id="JAIVGD010000002">
    <property type="protein sequence ID" value="KAH0779048.1"/>
    <property type="molecule type" value="Genomic_DNA"/>
</dbReference>
<sequence length="1076" mass="122865">MKYVIKHIPKQPLKFGPTYNSNFKENLELSIKDEGMNMFKDNIFGQYLNIPKCHYQGQITKCLYLLEVEHDNLDKEIHIRHAKGNVLQFSIREFAIITGLKCTGNVKDFTYPISKISRLVQRYFPGPNYNVTKGRLVDRFELGIWDSSDDALQMAILYFIHTFVFSQLGDAPIPIEDFFMVEDGSYKQFPWGQLAFTRLMKSFRKEYKPDKQMYRLNGFPYALNIWVYECASAMHNEIAVREGNGIPRVCNWKVVGARPKYEMFIENIFTENDCSNVQPTQEELESLDLPNNSHVPPNRPATSVVNQEEVQPNDVSGFEEFSSKPPEQLLRRCTRVSTTGSTPPPKRRKVAHPTKNNVPKTTPNVQNNQPFQTSISQPLKFDNVSGVHLNTVPRRTSLDNARLEDLEGHIKSYVDQKIGALEALIIKNHSELMKAVAAKDNKSDKDIGCISMPHIVDDVVVKGNVDLESVSDQLLQQPISLMHMDFATVDHNGNASAVDVEQRLVNEENIAKIKEPFNKDFATVHHDVDENEVEVEQQHVNEENVAKIDETSIKDQTMKDSTNVIPTIHHSDFPIEEFVHNKEVDDAVHKVTQLHTKVLSCDKVVADSIKQDSKRHVSNPDSSKAASIPSGTEIVIDTIVYKLPNEPINVAPLSVIIPPQLTNSEDFLSDSQLPTQLPIKESAHNFDTKTPAPRNRIPSKILQSPYVNTFGSSDKGKGKIDDDIRPYTPFEGCGITYQVSSLLMQEYSQWIQKGLLKTHANKKPSDDKYRGKNALFGFDYMDFVVAFPLDKNWFYTMSQPKKCWTDQHIDVIFYYLRKKSKLRSMDQYRYTTCNCLFNTYIKNAYKRYYCSPADDTLSTQQHIARADVVSVYERSIKEVINGFSVPAALPWHLVDEVYIPINCDEEFHWVLAVVVLRSRLIRVYDSNLGTRNKSQSDEIKQLSIILPNYLHDSGFFDKTDRIDWATLDAYKDNKTGELMGPQHPFEVEFARGIMQQKSDSLDCGTYVAAFAEFLSDEIKVPSIPFQSEYLRSRYATLLWKYGTNKANAGYVSQNDDPIRLKAASIILPDDELFNVD</sequence>
<evidence type="ECO:0000259" key="5">
    <source>
        <dbReference type="PROSITE" id="PS50600"/>
    </source>
</evidence>
<comment type="similarity">
    <text evidence="1">Belongs to the peptidase C48 family.</text>
</comment>
<dbReference type="InterPro" id="IPR015410">
    <property type="entry name" value="DUF1985"/>
</dbReference>
<evidence type="ECO:0000313" key="6">
    <source>
        <dbReference type="EMBL" id="KAH0779048.1"/>
    </source>
</evidence>
<dbReference type="Gene3D" id="3.40.395.10">
    <property type="entry name" value="Adenoviral Proteinase, Chain A"/>
    <property type="match status" value="1"/>
</dbReference>
<dbReference type="Pfam" id="PF02902">
    <property type="entry name" value="Peptidase_C48"/>
    <property type="match status" value="1"/>
</dbReference>
<reference evidence="6 7" key="1">
    <citation type="journal article" date="2021" name="bioRxiv">
        <title>Chromosome-scale and haplotype-resolved genome assembly of a tetraploid potato cultivar.</title>
        <authorList>
            <person name="Sun H."/>
            <person name="Jiao W.-B."/>
            <person name="Krause K."/>
            <person name="Campoy J.A."/>
            <person name="Goel M."/>
            <person name="Folz-Donahue K."/>
            <person name="Kukat C."/>
            <person name="Huettel B."/>
            <person name="Schneeberger K."/>
        </authorList>
    </citation>
    <scope>NUCLEOTIDE SEQUENCE [LARGE SCALE GENOMIC DNA]</scope>
    <source>
        <strain evidence="6">SolTubOtavaFocal</strain>
        <tissue evidence="6">Leaves</tissue>
    </source>
</reference>
<dbReference type="Pfam" id="PF09331">
    <property type="entry name" value="DUF1985"/>
    <property type="match status" value="1"/>
</dbReference>
<proteinExistence type="inferred from homology"/>
<keyword evidence="7" id="KW-1185">Reference proteome</keyword>
<keyword evidence="2" id="KW-0645">Protease</keyword>
<keyword evidence="3" id="KW-0378">Hydrolase</keyword>
<dbReference type="Proteomes" id="UP000826656">
    <property type="component" value="Unassembled WGS sequence"/>
</dbReference>
<dbReference type="InterPro" id="IPR038765">
    <property type="entry name" value="Papain-like_cys_pep_sf"/>
</dbReference>
<feature type="domain" description="Ubiquitin-like protease family profile" evidence="5">
    <location>
        <begin position="787"/>
        <end position="1014"/>
    </location>
</feature>
<protein>
    <recommendedName>
        <fullName evidence="5">Ubiquitin-like protease family profile domain-containing protein</fullName>
    </recommendedName>
</protein>
<accession>A0ABQ7WE92</accession>
<gene>
    <name evidence="6" type="ORF">KY290_005475</name>
</gene>
<dbReference type="PROSITE" id="PS50600">
    <property type="entry name" value="ULP_PROTEASE"/>
    <property type="match status" value="1"/>
</dbReference>
<evidence type="ECO:0000256" key="2">
    <source>
        <dbReference type="ARBA" id="ARBA00022670"/>
    </source>
</evidence>
<dbReference type="PANTHER" id="PTHR48302:SF2">
    <property type="entry name" value="DUF1985 DOMAIN-CONTAINING PROTEIN"/>
    <property type="match status" value="1"/>
</dbReference>
<evidence type="ECO:0000313" key="7">
    <source>
        <dbReference type="Proteomes" id="UP000826656"/>
    </source>
</evidence>
<feature type="region of interest" description="Disordered" evidence="4">
    <location>
        <begin position="334"/>
        <end position="369"/>
    </location>
</feature>
<dbReference type="PANTHER" id="PTHR48302">
    <property type="entry name" value="ULP1 PROTEASE FAMILY, C-TERMINAL CATALYTIC DOMAIN CONTAINING PROTEIN"/>
    <property type="match status" value="1"/>
</dbReference>
<feature type="compositionally biased region" description="Polar residues" evidence="4">
    <location>
        <begin position="354"/>
        <end position="369"/>
    </location>
</feature>
<evidence type="ECO:0000256" key="3">
    <source>
        <dbReference type="ARBA" id="ARBA00022801"/>
    </source>
</evidence>
<evidence type="ECO:0000256" key="4">
    <source>
        <dbReference type="SAM" id="MobiDB-lite"/>
    </source>
</evidence>
<comment type="caution">
    <text evidence="6">The sequence shown here is derived from an EMBL/GenBank/DDBJ whole genome shotgun (WGS) entry which is preliminary data.</text>
</comment>
<name>A0ABQ7WE92_SOLTU</name>
<organism evidence="6 7">
    <name type="scientific">Solanum tuberosum</name>
    <name type="common">Potato</name>
    <dbReference type="NCBI Taxonomy" id="4113"/>
    <lineage>
        <taxon>Eukaryota</taxon>
        <taxon>Viridiplantae</taxon>
        <taxon>Streptophyta</taxon>
        <taxon>Embryophyta</taxon>
        <taxon>Tracheophyta</taxon>
        <taxon>Spermatophyta</taxon>
        <taxon>Magnoliopsida</taxon>
        <taxon>eudicotyledons</taxon>
        <taxon>Gunneridae</taxon>
        <taxon>Pentapetalae</taxon>
        <taxon>asterids</taxon>
        <taxon>lamiids</taxon>
        <taxon>Solanales</taxon>
        <taxon>Solanaceae</taxon>
        <taxon>Solanoideae</taxon>
        <taxon>Solaneae</taxon>
        <taxon>Solanum</taxon>
    </lineage>
</organism>
<dbReference type="SUPFAM" id="SSF54001">
    <property type="entry name" value="Cysteine proteinases"/>
    <property type="match status" value="1"/>
</dbReference>
<evidence type="ECO:0000256" key="1">
    <source>
        <dbReference type="ARBA" id="ARBA00005234"/>
    </source>
</evidence>
<dbReference type="InterPro" id="IPR003653">
    <property type="entry name" value="Peptidase_C48_C"/>
</dbReference>